<sequence length="244" mass="27830">MKEDKEEYNWTKDILVDDIIAVVNKKFGTDSPPPMLLVGHSLGGALAIHCANKAISQKLLPSLQGIVVIDVVEGTALDSLQHMPLIIDGRPKQFTHLWECIHYCVSSGMIRNHLSARLSVPPMFRWDEQLRVFKWRTDIMKSKPFWEDWFVGMSDLFLTIPCAKLLMLAGPLFLCVYTDRLDKPLMIGQMQGKYELAVMGLGVGHAVHEDTPHKVAEKLSTFIVRNKFEKMWELNKKLKLKTKT</sequence>
<comment type="caution">
    <text evidence="7">The sequence shown here is derived from an EMBL/GenBank/DDBJ whole genome shotgun (WGS) entry which is preliminary data.</text>
</comment>
<reference evidence="7 8" key="1">
    <citation type="journal article" date="2013" name="Curr. Biol.">
        <title>The Genome of the Foraminiferan Reticulomyxa filosa.</title>
        <authorList>
            <person name="Glockner G."/>
            <person name="Hulsmann N."/>
            <person name="Schleicher M."/>
            <person name="Noegel A.A."/>
            <person name="Eichinger L."/>
            <person name="Gallinger C."/>
            <person name="Pawlowski J."/>
            <person name="Sierra R."/>
            <person name="Euteneuer U."/>
            <person name="Pillet L."/>
            <person name="Moustafa A."/>
            <person name="Platzer M."/>
            <person name="Groth M."/>
            <person name="Szafranski K."/>
            <person name="Schliwa M."/>
        </authorList>
    </citation>
    <scope>NUCLEOTIDE SEQUENCE [LARGE SCALE GENOMIC DNA]</scope>
</reference>
<dbReference type="PANTHER" id="PTHR14189">
    <property type="entry name" value="PROTEIN PHOSPHATASE METHYLESTERASE-1 RELATED"/>
    <property type="match status" value="1"/>
</dbReference>
<evidence type="ECO:0000256" key="1">
    <source>
        <dbReference type="ARBA" id="ARBA00008645"/>
    </source>
</evidence>
<evidence type="ECO:0000256" key="4">
    <source>
        <dbReference type="ARBA" id="ARBA00022801"/>
    </source>
</evidence>
<dbReference type="InterPro" id="IPR029058">
    <property type="entry name" value="AB_hydrolase_fold"/>
</dbReference>
<feature type="domain" description="AB hydrolase-1" evidence="6">
    <location>
        <begin position="7"/>
        <end position="217"/>
    </location>
</feature>
<dbReference type="GO" id="GO:0051723">
    <property type="term" value="F:protein methylesterase activity"/>
    <property type="evidence" value="ECO:0007669"/>
    <property type="project" value="UniProtKB-EC"/>
</dbReference>
<dbReference type="Gene3D" id="3.40.50.1820">
    <property type="entry name" value="alpha/beta hydrolase"/>
    <property type="match status" value="1"/>
</dbReference>
<organism evidence="7 8">
    <name type="scientific">Reticulomyxa filosa</name>
    <dbReference type="NCBI Taxonomy" id="46433"/>
    <lineage>
        <taxon>Eukaryota</taxon>
        <taxon>Sar</taxon>
        <taxon>Rhizaria</taxon>
        <taxon>Retaria</taxon>
        <taxon>Foraminifera</taxon>
        <taxon>Monothalamids</taxon>
        <taxon>Reticulomyxidae</taxon>
        <taxon>Reticulomyxa</taxon>
    </lineage>
</organism>
<dbReference type="InterPro" id="IPR000073">
    <property type="entry name" value="AB_hydrolase_1"/>
</dbReference>
<dbReference type="Pfam" id="PF12697">
    <property type="entry name" value="Abhydrolase_6"/>
    <property type="match status" value="1"/>
</dbReference>
<dbReference type="AlphaFoldDB" id="X6MMG7"/>
<keyword evidence="3" id="KW-0719">Serine esterase</keyword>
<evidence type="ECO:0000259" key="6">
    <source>
        <dbReference type="Pfam" id="PF12697"/>
    </source>
</evidence>
<name>X6MMG7_RETFI</name>
<comment type="similarity">
    <text evidence="1">Belongs to the AB hydrolase superfamily.</text>
</comment>
<dbReference type="EMBL" id="ASPP01020125">
    <property type="protein sequence ID" value="ETO14275.1"/>
    <property type="molecule type" value="Genomic_DNA"/>
</dbReference>
<dbReference type="PANTHER" id="PTHR14189:SF0">
    <property type="entry name" value="PROTEIN PHOSPHATASE METHYLESTERASE 1"/>
    <property type="match status" value="1"/>
</dbReference>
<dbReference type="OrthoDB" id="194865at2759"/>
<proteinExistence type="inferred from homology"/>
<evidence type="ECO:0000313" key="7">
    <source>
        <dbReference type="EMBL" id="ETO14275.1"/>
    </source>
</evidence>
<dbReference type="SUPFAM" id="SSF53474">
    <property type="entry name" value="alpha/beta-Hydrolases"/>
    <property type="match status" value="1"/>
</dbReference>
<evidence type="ECO:0000256" key="2">
    <source>
        <dbReference type="ARBA" id="ARBA00013111"/>
    </source>
</evidence>
<dbReference type="InterPro" id="IPR016812">
    <property type="entry name" value="PPase_methylesterase_euk"/>
</dbReference>
<comment type="catalytic activity">
    <reaction evidence="5">
        <text>[phosphatase 2A protein]-C-terminal L-leucine methyl ester + H2O = [phosphatase 2A protein]-C-terminal L-leucine + methanol + H(+)</text>
        <dbReference type="Rhea" id="RHEA:48548"/>
        <dbReference type="Rhea" id="RHEA-COMP:12134"/>
        <dbReference type="Rhea" id="RHEA-COMP:12135"/>
        <dbReference type="ChEBI" id="CHEBI:15377"/>
        <dbReference type="ChEBI" id="CHEBI:15378"/>
        <dbReference type="ChEBI" id="CHEBI:17790"/>
        <dbReference type="ChEBI" id="CHEBI:90516"/>
        <dbReference type="ChEBI" id="CHEBI:90517"/>
        <dbReference type="EC" id="3.1.1.89"/>
    </reaction>
</comment>
<evidence type="ECO:0000256" key="5">
    <source>
        <dbReference type="ARBA" id="ARBA00049203"/>
    </source>
</evidence>
<dbReference type="EC" id="3.1.1.89" evidence="2"/>
<accession>X6MMG7</accession>
<evidence type="ECO:0000313" key="8">
    <source>
        <dbReference type="Proteomes" id="UP000023152"/>
    </source>
</evidence>
<evidence type="ECO:0000256" key="3">
    <source>
        <dbReference type="ARBA" id="ARBA00022487"/>
    </source>
</evidence>
<gene>
    <name evidence="7" type="ORF">RFI_23093</name>
</gene>
<dbReference type="Proteomes" id="UP000023152">
    <property type="component" value="Unassembled WGS sequence"/>
</dbReference>
<keyword evidence="8" id="KW-1185">Reference proteome</keyword>
<protein>
    <recommendedName>
        <fullName evidence="2">protein phosphatase methylesterase-1</fullName>
        <ecNumber evidence="2">3.1.1.89</ecNumber>
    </recommendedName>
</protein>
<keyword evidence="4" id="KW-0378">Hydrolase</keyword>